<dbReference type="OrthoDB" id="8960114at2759"/>
<feature type="region of interest" description="Disordered" evidence="1">
    <location>
        <begin position="20"/>
        <end position="107"/>
    </location>
</feature>
<comment type="caution">
    <text evidence="2">The sequence shown here is derived from an EMBL/GenBank/DDBJ whole genome shotgun (WGS) entry which is preliminary data.</text>
</comment>
<feature type="region of interest" description="Disordered" evidence="1">
    <location>
        <begin position="528"/>
        <end position="580"/>
    </location>
</feature>
<name>A0A553Q1W7_9TELE</name>
<feature type="compositionally biased region" description="Basic and acidic residues" evidence="1">
    <location>
        <begin position="333"/>
        <end position="345"/>
    </location>
</feature>
<feature type="compositionally biased region" description="Polar residues" evidence="1">
    <location>
        <begin position="194"/>
        <end position="207"/>
    </location>
</feature>
<evidence type="ECO:0000313" key="2">
    <source>
        <dbReference type="EMBL" id="TRY83929.1"/>
    </source>
</evidence>
<sequence>MEVSDTQALLESMLQKLQLNTHTSRSSISSMQAANPSGNRIPDPVEGSSKTACNSKSSDKSTTVWNTFDSPWNEQLKSPLAPMAKQPVKRITKHSGFSAKPKRSPLIWGENKHSMSERKNAMSSCVDDQQIPKLRQQFSLEDKGPSLNQSEYLQNPPDVLAQTLMLPPSGLESPWDKGQNGTWKRIPGTERNTDSGVNEHSGKAQQTSRKRWRDAGRWAQNVKERWRERQRSSQSRHREDVLAQAQEQIDAHSPQAAPSEPVIISNKQHETTSTALEEEGEDSLGYLSDGVFTFGTTSNLMEEIFSGTEWAQFLSVNHTTKDQSNEPPSFIDQSREEEHSSELIQKDACSPGSPSPLVMVAPLHPCSELSSSDIYINPPTNADLQNPFSERSPAELISSEAKLGFAQASERTKTPTEDFIPVLDLSYVKPRQESTNTSKGSLSRKREHWTNRRASFEHTAQDMEDHSSFIMDTESSKSIHGISSISSLNSLPDSTSEDLSLETAVKKMRMDATRRVRFSEEVVILPTCYLPEYNEDEDEDEEDDDYDDEEEDEEEQEQEEVEELEKNEYPQVQSPRTSLPKWIMSLKGKSSKYRF</sequence>
<accession>A0A553Q1W7</accession>
<feature type="region of interest" description="Disordered" evidence="1">
    <location>
        <begin position="171"/>
        <end position="262"/>
    </location>
</feature>
<dbReference type="Proteomes" id="UP000316079">
    <property type="component" value="Unassembled WGS sequence"/>
</dbReference>
<proteinExistence type="predicted"/>
<gene>
    <name evidence="2" type="ORF">DNTS_014664</name>
</gene>
<dbReference type="AlphaFoldDB" id="A0A553Q1W7"/>
<feature type="compositionally biased region" description="Polar residues" evidence="1">
    <location>
        <begin position="48"/>
        <end position="76"/>
    </location>
</feature>
<dbReference type="EMBL" id="SRMA01026444">
    <property type="protein sequence ID" value="TRY83929.1"/>
    <property type="molecule type" value="Genomic_DNA"/>
</dbReference>
<keyword evidence="3" id="KW-1185">Reference proteome</keyword>
<organism evidence="2 3">
    <name type="scientific">Danionella cerebrum</name>
    <dbReference type="NCBI Taxonomy" id="2873325"/>
    <lineage>
        <taxon>Eukaryota</taxon>
        <taxon>Metazoa</taxon>
        <taxon>Chordata</taxon>
        <taxon>Craniata</taxon>
        <taxon>Vertebrata</taxon>
        <taxon>Euteleostomi</taxon>
        <taxon>Actinopterygii</taxon>
        <taxon>Neopterygii</taxon>
        <taxon>Teleostei</taxon>
        <taxon>Ostariophysi</taxon>
        <taxon>Cypriniformes</taxon>
        <taxon>Danionidae</taxon>
        <taxon>Danioninae</taxon>
        <taxon>Danionella</taxon>
    </lineage>
</organism>
<feature type="region of interest" description="Disordered" evidence="1">
    <location>
        <begin position="319"/>
        <end position="352"/>
    </location>
</feature>
<feature type="compositionally biased region" description="Basic and acidic residues" evidence="1">
    <location>
        <begin position="222"/>
        <end position="241"/>
    </location>
</feature>
<feature type="compositionally biased region" description="Acidic residues" evidence="1">
    <location>
        <begin position="533"/>
        <end position="565"/>
    </location>
</feature>
<evidence type="ECO:0000313" key="3">
    <source>
        <dbReference type="Proteomes" id="UP000316079"/>
    </source>
</evidence>
<evidence type="ECO:0000256" key="1">
    <source>
        <dbReference type="SAM" id="MobiDB-lite"/>
    </source>
</evidence>
<feature type="compositionally biased region" description="Polar residues" evidence="1">
    <location>
        <begin position="20"/>
        <end position="38"/>
    </location>
</feature>
<protein>
    <submittedName>
        <fullName evidence="2">Uncharacterized protein</fullName>
    </submittedName>
</protein>
<reference evidence="2 3" key="1">
    <citation type="journal article" date="2019" name="Sci. Data">
        <title>Hybrid genome assembly and annotation of Danionella translucida.</title>
        <authorList>
            <person name="Kadobianskyi M."/>
            <person name="Schulze L."/>
            <person name="Schuelke M."/>
            <person name="Judkewitz B."/>
        </authorList>
    </citation>
    <scope>NUCLEOTIDE SEQUENCE [LARGE SCALE GENOMIC DNA]</scope>
    <source>
        <strain evidence="2 3">Bolton</strain>
    </source>
</reference>